<keyword evidence="8" id="KW-1185">Reference proteome</keyword>
<dbReference type="Pfam" id="PF21079">
    <property type="entry name" value="GDH_HM2"/>
    <property type="match status" value="1"/>
</dbReference>
<name>A0A143DC74_9PROT</name>
<reference evidence="7 8" key="1">
    <citation type="submission" date="2016-02" db="EMBL/GenBank/DDBJ databases">
        <title>Complete Genome of H5569, the type strain of the newly described species Haematospirillium jordaniae.</title>
        <authorList>
            <person name="Nicholson A.C."/>
            <person name="Humrighouse B.W."/>
            <person name="Loparov V."/>
            <person name="McQuiston J.R."/>
        </authorList>
    </citation>
    <scope>NUCLEOTIDE SEQUENCE [LARGE SCALE GENOMIC DNA]</scope>
    <source>
        <strain evidence="7 8">H5569</strain>
    </source>
</reference>
<dbReference type="InterPro" id="IPR049059">
    <property type="entry name" value="NAD_Glu_DH_HM1"/>
</dbReference>
<feature type="domain" description="NAD-glutamate dehydrogenase ACT2" evidence="5">
    <location>
        <begin position="415"/>
        <end position="505"/>
    </location>
</feature>
<dbReference type="GO" id="GO:0004352">
    <property type="term" value="F:glutamate dehydrogenase (NAD+) activity"/>
    <property type="evidence" value="ECO:0007669"/>
    <property type="project" value="InterPro"/>
</dbReference>
<proteinExistence type="predicted"/>
<dbReference type="InterPro" id="IPR049064">
    <property type="entry name" value="NAD_Glu_DH_ACT3"/>
</dbReference>
<keyword evidence="1" id="KW-0560">Oxidoreductase</keyword>
<evidence type="ECO:0000256" key="1">
    <source>
        <dbReference type="ARBA" id="ARBA00023002"/>
    </source>
</evidence>
<dbReference type="PANTHER" id="PTHR43403:SF1">
    <property type="entry name" value="NAD-SPECIFIC GLUTAMATE DEHYDROGENASE"/>
    <property type="match status" value="1"/>
</dbReference>
<dbReference type="Pfam" id="PF21073">
    <property type="entry name" value="GDH_HM1"/>
    <property type="match status" value="1"/>
</dbReference>
<dbReference type="Pfam" id="PF21074">
    <property type="entry name" value="GDH_C"/>
    <property type="match status" value="1"/>
</dbReference>
<dbReference type="PIRSF" id="PIRSF036761">
    <property type="entry name" value="GDH_Mll4104"/>
    <property type="match status" value="1"/>
</dbReference>
<protein>
    <submittedName>
        <fullName evidence="7">NAD-glutamate dehydrogenase</fullName>
    </submittedName>
</protein>
<dbReference type="InterPro" id="IPR049056">
    <property type="entry name" value="NAD_Glu_DH_HM3"/>
</dbReference>
<dbReference type="EMBL" id="CP014525">
    <property type="protein sequence ID" value="AMW34324.1"/>
    <property type="molecule type" value="Genomic_DNA"/>
</dbReference>
<dbReference type="STRING" id="1549855.AY555_03005"/>
<dbReference type="SUPFAM" id="SSF53223">
    <property type="entry name" value="Aminoacid dehydrogenase-like, N-terminal domain"/>
    <property type="match status" value="1"/>
</dbReference>
<evidence type="ECO:0000259" key="3">
    <source>
        <dbReference type="Pfam" id="PF21074"/>
    </source>
</evidence>
<dbReference type="InterPro" id="IPR036291">
    <property type="entry name" value="NAD(P)-bd_dom_sf"/>
</dbReference>
<dbReference type="InterPro" id="IPR046346">
    <property type="entry name" value="Aminoacid_DH-like_N_sf"/>
</dbReference>
<evidence type="ECO:0000259" key="5">
    <source>
        <dbReference type="Pfam" id="PF21076"/>
    </source>
</evidence>
<accession>A0A143DC74</accession>
<sequence>MASHSKSSGPDLVGRVVELVRDRLAGDRAVIAEALLRQYVGVMPPSDLEEMDPGQLYGMVVSLLSFARHRKPKQAKIRVFNPRIDEDGYTTDHTVVELVSDDMPFIVDSVVASLSSMGLNVLVVIHPVLHVRRSEDGTLIDILDPDAPLGKGCEADSVVHIEIFEQSDPKIIAIITQDLEAVLRDVRQAVEDWKPVQERVLAVTSEVKREKGPKAPAGEDVQDVCDFLAWLADNHFTLLGYRRYDIRQKGGSDAVVSAEVGDGLGILRNADYLVFDEVRNPSDLPPEMVAFASHPNRLLITKSNRLSRVHRAVPMDVICVKRFGAGGKIAGIEMFVGLFTSNVYTNSAGFVPVLRTKIDRIMRRTGLRPGSHDGKRLLSILENLPRDELFQAKDEELETISVGILHLQDRHRTAVFIRVDEFGRFVSVLVFVPRDRFDTDLRLTIRRILEESLEAEQTGYYTQVTDAPLARLHVLLKARNKKGTLPAFDVEAIEKQIAEAARAWSDQFQEAILQAKGEERGSRLVRRYGNAFPNFYKERYSAAAAVYDIDRIEETLGGNLALNLYRPLEAAENEVRFKVYRADKPVLLSDILPMMENMGFRVSGEMPFQVKLEDLKRSVWIHEFSMASADGSPVRVNEIRAAFHDAFQRVWAGDIADDGFNCLVVTTGLLWREVVMLRAYAKYLRQAAFTFSQGAIEATMVKNGAIARQLVRLFHARFDPVGASGDTEILTRKVLESLEHVSSSDEDRIIRRYLNLIHCTLRTNFYQKAADGRPKSYISFKIDSRRVEDLPLPRPNVEVWVYSPRVEAIHLRGGKVARGGIRWSDRREDFRTEILGLIKAQMVKNAVIVPVGSKGGFVVKKPPHEGGREAYMAEGIECYRTLMRGLLDLTDNLVGGGIVPPSDVVRHDDDDPYLVVAADKGTATFSDIANGISAEYGFWLDDAFASGGSQGYDHKIMGITARGAWEAVKRHFREMGRDIQTQDFTCVGVGDMSGDVFGNGMLLSRHTRLLAAFNHMHIFIDPNPDTKASYDERERLFRLPRSTWADYNSSLISAGGGVFERTAKKIPVSPQMRSLFGIETDSLTPNELILILLKAHVDLLWFGGIGTYVKAATETNAEAGDRANDAIRVNGKDIRAKVIGEGANLGVTQRGRIEMAGAGVRLNTDAIDNSAGVDCSDHEVNIKILLNRVVADGDMTLKQRNTLLAEMTDEVAELVLRDNYLQTQAISLSQYRGAALLDQQSRLMRMLEKAGRLDRGIEYLPDDLEVAERIAARRSMARPELAVLIAYSKMWLFDEILESDLPDDPSMEEDLVSYFPERLRGPWVRQILEHKLKREIIATHAANSMINRVGGTFVTQIMEKTGAKPADVARAYIVIRDAFGLRALWSEVEALDNKAPAEAQLAMLTEANRLVERGTLWVLRHGDHVTSDQGVLTATLREGAEALASSVSSACPPDLQAVIQSRKQDLVGKGVPAALADRTASLVLLASVPDVVRLSRDLGVTEVRAAAQYFAVGSRFGLGWLRAASENLTQGSHWEKLAAAAVTDELYALQRGVTARILGETSDSLSPIEAIDSWAENYKAAVLRTDQLLVEMRSAPAVDLAMLTVASRQFGSLAGV</sequence>
<evidence type="ECO:0000313" key="7">
    <source>
        <dbReference type="EMBL" id="AMW34324.1"/>
    </source>
</evidence>
<dbReference type="InterPro" id="IPR007780">
    <property type="entry name" value="NAD_Glu_DH_bac"/>
</dbReference>
<organism evidence="7 8">
    <name type="scientific">Haematospirillum jordaniae</name>
    <dbReference type="NCBI Taxonomy" id="1549855"/>
    <lineage>
        <taxon>Bacteria</taxon>
        <taxon>Pseudomonadati</taxon>
        <taxon>Pseudomonadota</taxon>
        <taxon>Alphaproteobacteria</taxon>
        <taxon>Rhodospirillales</taxon>
        <taxon>Novispirillaceae</taxon>
        <taxon>Haematospirillum</taxon>
    </lineage>
</organism>
<dbReference type="Proteomes" id="UP000076066">
    <property type="component" value="Chromosome"/>
</dbReference>
<dbReference type="RefSeq" id="WP_066133271.1">
    <property type="nucleotide sequence ID" value="NZ_CP014525.1"/>
</dbReference>
<feature type="domain" description="NAD-glutamate dehydrogenase N-terminal ACT1" evidence="4">
    <location>
        <begin position="36"/>
        <end position="179"/>
    </location>
</feature>
<dbReference type="InterPro" id="IPR049062">
    <property type="entry name" value="NAD_Glu_DH_ACT2"/>
</dbReference>
<dbReference type="InterPro" id="IPR024727">
    <property type="entry name" value="NAD_Glu_DH_N_ACT1"/>
</dbReference>
<dbReference type="GO" id="GO:0006538">
    <property type="term" value="P:L-glutamate catabolic process"/>
    <property type="evidence" value="ECO:0007669"/>
    <property type="project" value="InterPro"/>
</dbReference>
<dbReference type="OrthoDB" id="9758052at2"/>
<dbReference type="PANTHER" id="PTHR43403">
    <property type="entry name" value="NAD-SPECIFIC GLUTAMATE DEHYDROGENASE"/>
    <property type="match status" value="1"/>
</dbReference>
<dbReference type="InterPro" id="IPR048381">
    <property type="entry name" value="GDH_C"/>
</dbReference>
<evidence type="ECO:0000259" key="4">
    <source>
        <dbReference type="Pfam" id="PF21075"/>
    </source>
</evidence>
<dbReference type="InterPro" id="IPR028971">
    <property type="entry name" value="NAD-GDH_cat"/>
</dbReference>
<feature type="domain" description="NAD-glutamate dehydrogenase catalytic" evidence="2">
    <location>
        <begin position="734"/>
        <end position="1228"/>
    </location>
</feature>
<dbReference type="InterPro" id="IPR049058">
    <property type="entry name" value="NAD_Glu_DH_HM2"/>
</dbReference>
<feature type="domain" description="NAD-specific glutamate dehydrogenase C-terminal" evidence="3">
    <location>
        <begin position="1274"/>
        <end position="1610"/>
    </location>
</feature>
<feature type="domain" description="NAD-glutamate dehydrogenase ACT3" evidence="6">
    <location>
        <begin position="560"/>
        <end position="637"/>
    </location>
</feature>
<dbReference type="Pfam" id="PF21078">
    <property type="entry name" value="GDH_HM3"/>
    <property type="match status" value="1"/>
</dbReference>
<evidence type="ECO:0000259" key="2">
    <source>
        <dbReference type="Pfam" id="PF05088"/>
    </source>
</evidence>
<dbReference type="GeneID" id="53316119"/>
<gene>
    <name evidence="7" type="ORF">AY555_03005</name>
</gene>
<dbReference type="Gene3D" id="3.40.50.720">
    <property type="entry name" value="NAD(P)-binding Rossmann-like Domain"/>
    <property type="match status" value="1"/>
</dbReference>
<dbReference type="GO" id="GO:0004069">
    <property type="term" value="F:L-aspartate:2-oxoglutarate aminotransferase activity"/>
    <property type="evidence" value="ECO:0007669"/>
    <property type="project" value="InterPro"/>
</dbReference>
<dbReference type="KEGG" id="hjo:AY555_03005"/>
<evidence type="ECO:0000313" key="8">
    <source>
        <dbReference type="Proteomes" id="UP000076066"/>
    </source>
</evidence>
<dbReference type="Pfam" id="PF21077">
    <property type="entry name" value="GDH_ACT3"/>
    <property type="match status" value="1"/>
</dbReference>
<dbReference type="Pfam" id="PF21076">
    <property type="entry name" value="GDH_ACT2"/>
    <property type="match status" value="1"/>
</dbReference>
<dbReference type="SUPFAM" id="SSF51735">
    <property type="entry name" value="NAD(P)-binding Rossmann-fold domains"/>
    <property type="match status" value="1"/>
</dbReference>
<dbReference type="Pfam" id="PF05088">
    <property type="entry name" value="Bac_GDH_CD"/>
    <property type="match status" value="1"/>
</dbReference>
<dbReference type="Pfam" id="PF21075">
    <property type="entry name" value="GDH_ACT1"/>
    <property type="match status" value="1"/>
</dbReference>
<evidence type="ECO:0000259" key="6">
    <source>
        <dbReference type="Pfam" id="PF21077"/>
    </source>
</evidence>